<organism evidence="1 2">
    <name type="scientific">Cercospora zeae-maydis SCOH1-5</name>
    <dbReference type="NCBI Taxonomy" id="717836"/>
    <lineage>
        <taxon>Eukaryota</taxon>
        <taxon>Fungi</taxon>
        <taxon>Dikarya</taxon>
        <taxon>Ascomycota</taxon>
        <taxon>Pezizomycotina</taxon>
        <taxon>Dothideomycetes</taxon>
        <taxon>Dothideomycetidae</taxon>
        <taxon>Mycosphaerellales</taxon>
        <taxon>Mycosphaerellaceae</taxon>
        <taxon>Cercospora</taxon>
    </lineage>
</organism>
<dbReference type="EMBL" id="ML992663">
    <property type="protein sequence ID" value="KAF2216800.1"/>
    <property type="molecule type" value="Genomic_DNA"/>
</dbReference>
<protein>
    <submittedName>
        <fullName evidence="1">Uncharacterized protein</fullName>
    </submittedName>
</protein>
<evidence type="ECO:0000313" key="1">
    <source>
        <dbReference type="EMBL" id="KAF2216800.1"/>
    </source>
</evidence>
<accession>A0A6A6FU63</accession>
<gene>
    <name evidence="1" type="ORF">CERZMDRAFT_104461</name>
</gene>
<dbReference type="AlphaFoldDB" id="A0A6A6FU63"/>
<name>A0A6A6FU63_9PEZI</name>
<reference evidence="1" key="1">
    <citation type="journal article" date="2020" name="Stud. Mycol.">
        <title>101 Dothideomycetes genomes: a test case for predicting lifestyles and emergence of pathogens.</title>
        <authorList>
            <person name="Haridas S."/>
            <person name="Albert R."/>
            <person name="Binder M."/>
            <person name="Bloem J."/>
            <person name="Labutti K."/>
            <person name="Salamov A."/>
            <person name="Andreopoulos B."/>
            <person name="Baker S."/>
            <person name="Barry K."/>
            <person name="Bills G."/>
            <person name="Bluhm B."/>
            <person name="Cannon C."/>
            <person name="Castanera R."/>
            <person name="Culley D."/>
            <person name="Daum C."/>
            <person name="Ezra D."/>
            <person name="Gonzalez J."/>
            <person name="Henrissat B."/>
            <person name="Kuo A."/>
            <person name="Liang C."/>
            <person name="Lipzen A."/>
            <person name="Lutzoni F."/>
            <person name="Magnuson J."/>
            <person name="Mondo S."/>
            <person name="Nolan M."/>
            <person name="Ohm R."/>
            <person name="Pangilinan J."/>
            <person name="Park H.-J."/>
            <person name="Ramirez L."/>
            <person name="Alfaro M."/>
            <person name="Sun H."/>
            <person name="Tritt A."/>
            <person name="Yoshinaga Y."/>
            <person name="Zwiers L.-H."/>
            <person name="Turgeon B."/>
            <person name="Goodwin S."/>
            <person name="Spatafora J."/>
            <person name="Crous P."/>
            <person name="Grigoriev I."/>
        </authorList>
    </citation>
    <scope>NUCLEOTIDE SEQUENCE</scope>
    <source>
        <strain evidence="1">SCOH1-5</strain>
    </source>
</reference>
<sequence>MPSFSVSHKDKPPAVEVGYMTPVASQTSSRITYRTITTLSPGNNSSQPYSNNTLLSITFRDPSKDLNNGKYCTYDASGAGDNFNIQITSFPTTDPNNTIICFGPGSLFPRDNSTTSLNDSIPTNLTSIYPGLNYSLLSPDNFNRSADYSQLMYQQGQSASSPAEQALMGPLIFQVYRSEDCSGEVGQSTSWRFSCENRKPTCETTPFRLRSFSIRRSTPMEREEDRPGDCKDEVWRNGAAVTLPAGGRNVAFWVATGVICALMMM</sequence>
<proteinExistence type="predicted"/>
<keyword evidence="2" id="KW-1185">Reference proteome</keyword>
<dbReference type="OrthoDB" id="3878372at2759"/>
<evidence type="ECO:0000313" key="2">
    <source>
        <dbReference type="Proteomes" id="UP000799539"/>
    </source>
</evidence>
<dbReference type="Proteomes" id="UP000799539">
    <property type="component" value="Unassembled WGS sequence"/>
</dbReference>